<reference evidence="1" key="1">
    <citation type="submission" date="2021-06" db="EMBL/GenBank/DDBJ databases">
        <authorList>
            <person name="Kallberg Y."/>
            <person name="Tangrot J."/>
            <person name="Rosling A."/>
        </authorList>
    </citation>
    <scope>NUCLEOTIDE SEQUENCE</scope>
    <source>
        <strain evidence="1">MA461A</strain>
    </source>
</reference>
<gene>
    <name evidence="1" type="ORF">RPERSI_LOCUS32061</name>
</gene>
<dbReference type="Proteomes" id="UP000789920">
    <property type="component" value="Unassembled WGS sequence"/>
</dbReference>
<feature type="non-terminal residue" evidence="1">
    <location>
        <position position="152"/>
    </location>
</feature>
<accession>A0ACA9SN76</accession>
<dbReference type="EMBL" id="CAJVQC010132019">
    <property type="protein sequence ID" value="CAG8841868.1"/>
    <property type="molecule type" value="Genomic_DNA"/>
</dbReference>
<comment type="caution">
    <text evidence="1">The sequence shown here is derived from an EMBL/GenBank/DDBJ whole genome shotgun (WGS) entry which is preliminary data.</text>
</comment>
<proteinExistence type="predicted"/>
<keyword evidence="2" id="KW-1185">Reference proteome</keyword>
<organism evidence="1 2">
    <name type="scientific">Racocetra persica</name>
    <dbReference type="NCBI Taxonomy" id="160502"/>
    <lineage>
        <taxon>Eukaryota</taxon>
        <taxon>Fungi</taxon>
        <taxon>Fungi incertae sedis</taxon>
        <taxon>Mucoromycota</taxon>
        <taxon>Glomeromycotina</taxon>
        <taxon>Glomeromycetes</taxon>
        <taxon>Diversisporales</taxon>
        <taxon>Gigasporaceae</taxon>
        <taxon>Racocetra</taxon>
    </lineage>
</organism>
<sequence length="152" mass="16749">ESLNRVRGLFDDDKDSGSLSGFSSVKTPKNLSGFSSGSGRYIGSLSEDQLNKARRLFDEKAPCSNYTHKPNTPKRTIDIPPNRHRLQDIVHNYPLNISATSLKKLGIPSEIITMTPASALSYRFLLSEGQYCESTEGLSSWGASEAYTCLIE</sequence>
<evidence type="ECO:0000313" key="2">
    <source>
        <dbReference type="Proteomes" id="UP000789920"/>
    </source>
</evidence>
<protein>
    <submittedName>
        <fullName evidence="1">14572_t:CDS:1</fullName>
    </submittedName>
</protein>
<feature type="non-terminal residue" evidence="1">
    <location>
        <position position="1"/>
    </location>
</feature>
<evidence type="ECO:0000313" key="1">
    <source>
        <dbReference type="EMBL" id="CAG8841868.1"/>
    </source>
</evidence>
<name>A0ACA9SN76_9GLOM</name>